<feature type="chain" id="PRO_5001585486" evidence="1">
    <location>
        <begin position="24"/>
        <end position="80"/>
    </location>
</feature>
<organism evidence="2">
    <name type="scientific">uncultured Pectobacterium sp</name>
    <dbReference type="NCBI Taxonomy" id="228954"/>
    <lineage>
        <taxon>Bacteria</taxon>
        <taxon>Pseudomonadati</taxon>
        <taxon>Pseudomonadota</taxon>
        <taxon>Gammaproteobacteria</taxon>
        <taxon>Enterobacterales</taxon>
        <taxon>Pectobacteriaceae</taxon>
        <taxon>Pectobacterium</taxon>
        <taxon>environmental samples</taxon>
    </lineage>
</organism>
<dbReference type="AlphaFoldDB" id="A0A060CDE0"/>
<evidence type="ECO:0000256" key="1">
    <source>
        <dbReference type="SAM" id="SignalP"/>
    </source>
</evidence>
<dbReference type="EMBL" id="KF123727">
    <property type="protein sequence ID" value="AIA91035.1"/>
    <property type="molecule type" value="Genomic_DNA"/>
</dbReference>
<dbReference type="Gene3D" id="1.50.10.20">
    <property type="match status" value="1"/>
</dbReference>
<name>A0A060CDE0_9GAMM</name>
<reference evidence="2" key="1">
    <citation type="journal article" date="2013" name="Environ. Microbiol.">
        <title>Seasonally variable intestinal metagenomes of the red palm weevil (Rhynchophorus ferrugineus).</title>
        <authorList>
            <person name="Jia S."/>
            <person name="Zhang X."/>
            <person name="Zhang G."/>
            <person name="Yin A."/>
            <person name="Zhang S."/>
            <person name="Li F."/>
            <person name="Wang L."/>
            <person name="Zhao D."/>
            <person name="Yun Q."/>
            <person name="Tala"/>
            <person name="Wang J."/>
            <person name="Sun G."/>
            <person name="Baabdullah M."/>
            <person name="Yu X."/>
            <person name="Hu S."/>
            <person name="Al-Mssallem I.S."/>
            <person name="Yu J."/>
        </authorList>
    </citation>
    <scope>NUCLEOTIDE SEQUENCE</scope>
</reference>
<protein>
    <submittedName>
        <fullName evidence="2">Pectate_lyase_2</fullName>
    </submittedName>
</protein>
<evidence type="ECO:0000313" key="2">
    <source>
        <dbReference type="EMBL" id="AIA91035.1"/>
    </source>
</evidence>
<keyword evidence="2" id="KW-0456">Lyase</keyword>
<proteinExistence type="predicted"/>
<dbReference type="PROSITE" id="PS51257">
    <property type="entry name" value="PROKAR_LIPOPROTEIN"/>
    <property type="match status" value="1"/>
</dbReference>
<dbReference type="GO" id="GO:0016829">
    <property type="term" value="F:lyase activity"/>
    <property type="evidence" value="ECO:0007669"/>
    <property type="project" value="UniProtKB-KW"/>
</dbReference>
<keyword evidence="1" id="KW-0732">Signal</keyword>
<accession>A0A060CDE0</accession>
<sequence>MFRRFTFNACCCLVALACHSAYADSQRLQAVKTFADNVLDKAGDKYHGANALSATCQRVDPRTGKQMEWIFPDGRTAVLV</sequence>
<feature type="signal peptide" evidence="1">
    <location>
        <begin position="1"/>
        <end position="23"/>
    </location>
</feature>